<organism evidence="10 11">
    <name type="scientific">Pseudomonas citronellolis</name>
    <dbReference type="NCBI Taxonomy" id="53408"/>
    <lineage>
        <taxon>Bacteria</taxon>
        <taxon>Pseudomonadati</taxon>
        <taxon>Pseudomonadota</taxon>
        <taxon>Gammaproteobacteria</taxon>
        <taxon>Pseudomonadales</taxon>
        <taxon>Pseudomonadaceae</taxon>
        <taxon>Pseudomonas</taxon>
    </lineage>
</organism>
<evidence type="ECO:0000256" key="7">
    <source>
        <dbReference type="ARBA" id="ARBA00022840"/>
    </source>
</evidence>
<evidence type="ECO:0000256" key="3">
    <source>
        <dbReference type="ARBA" id="ARBA00022723"/>
    </source>
</evidence>
<evidence type="ECO:0000313" key="11">
    <source>
        <dbReference type="Proteomes" id="UP000077748"/>
    </source>
</evidence>
<keyword evidence="7" id="KW-0067">ATP-binding</keyword>
<evidence type="ECO:0000256" key="5">
    <source>
        <dbReference type="ARBA" id="ARBA00022801"/>
    </source>
</evidence>
<dbReference type="GO" id="GO:0005524">
    <property type="term" value="F:ATP binding"/>
    <property type="evidence" value="ECO:0007669"/>
    <property type="project" value="UniProtKB-KW"/>
</dbReference>
<evidence type="ECO:0000256" key="8">
    <source>
        <dbReference type="ARBA" id="ARBA00023118"/>
    </source>
</evidence>
<dbReference type="InterPro" id="IPR027417">
    <property type="entry name" value="P-loop_NTPase"/>
</dbReference>
<feature type="domain" description="HD Cas3-type" evidence="9">
    <location>
        <begin position="102"/>
        <end position="318"/>
    </location>
</feature>
<dbReference type="InterPro" id="IPR006483">
    <property type="entry name" value="CRISPR-assoc_Cas3_HD"/>
</dbReference>
<dbReference type="NCBIfam" id="TIGR02562">
    <property type="entry name" value="cas3_yersinia"/>
    <property type="match status" value="1"/>
</dbReference>
<evidence type="ECO:0000259" key="9">
    <source>
        <dbReference type="PROSITE" id="PS51643"/>
    </source>
</evidence>
<evidence type="ECO:0000256" key="6">
    <source>
        <dbReference type="ARBA" id="ARBA00022806"/>
    </source>
</evidence>
<dbReference type="InterPro" id="IPR013395">
    <property type="entry name" value="CRISPR-assoc_Cas3_yers"/>
</dbReference>
<dbReference type="AlphaFoldDB" id="A0A1A9K4Q6"/>
<accession>A0A1A9K4Q6</accession>
<keyword evidence="3" id="KW-0479">Metal-binding</keyword>
<dbReference type="InterPro" id="IPR048824">
    <property type="entry name" value="Cas3-like_C"/>
</dbReference>
<dbReference type="InterPro" id="IPR038257">
    <property type="entry name" value="CRISPR-assoc_Cas3_HD_sf"/>
</dbReference>
<dbReference type="Pfam" id="PF22590">
    <property type="entry name" value="Cas3-like_C_2"/>
    <property type="match status" value="1"/>
</dbReference>
<keyword evidence="5" id="KW-0378">Hydrolase</keyword>
<dbReference type="Gene3D" id="1.10.3210.30">
    <property type="match status" value="1"/>
</dbReference>
<keyword evidence="8" id="KW-0051">Antiviral defense</keyword>
<evidence type="ECO:0000256" key="2">
    <source>
        <dbReference type="ARBA" id="ARBA00009046"/>
    </source>
</evidence>
<dbReference type="SUPFAM" id="SSF52540">
    <property type="entry name" value="P-loop containing nucleoside triphosphate hydrolases"/>
    <property type="match status" value="1"/>
</dbReference>
<dbReference type="InterPro" id="IPR048823">
    <property type="entry name" value="Cas3_I-F_Cas2"/>
</dbReference>
<evidence type="ECO:0000313" key="10">
    <source>
        <dbReference type="EMBL" id="ANI12627.1"/>
    </source>
</evidence>
<dbReference type="GO" id="GO:0004386">
    <property type="term" value="F:helicase activity"/>
    <property type="evidence" value="ECO:0007669"/>
    <property type="project" value="UniProtKB-KW"/>
</dbReference>
<dbReference type="Proteomes" id="UP000077748">
    <property type="component" value="Chromosome"/>
</dbReference>
<comment type="similarity">
    <text evidence="1">In the N-terminal section; belongs to the CRISPR-associated nuclease Cas3-HD family.</text>
</comment>
<dbReference type="InterPro" id="IPR054712">
    <property type="entry name" value="Cas3-like_dom"/>
</dbReference>
<dbReference type="EMBL" id="CP015878">
    <property type="protein sequence ID" value="ANI12627.1"/>
    <property type="molecule type" value="Genomic_DNA"/>
</dbReference>
<dbReference type="GO" id="GO:0051607">
    <property type="term" value="P:defense response to virus"/>
    <property type="evidence" value="ECO:0007669"/>
    <property type="project" value="UniProtKB-KW"/>
</dbReference>
<keyword evidence="6" id="KW-0347">Helicase</keyword>
<dbReference type="Pfam" id="PF21384">
    <property type="entry name" value="Cas3_I-F_Cas2"/>
    <property type="match status" value="1"/>
</dbReference>
<dbReference type="GO" id="GO:0046872">
    <property type="term" value="F:metal ion binding"/>
    <property type="evidence" value="ECO:0007669"/>
    <property type="project" value="UniProtKB-KW"/>
</dbReference>
<reference evidence="10 11" key="1">
    <citation type="submission" date="2016-05" db="EMBL/GenBank/DDBJ databases">
        <title>Genome Sequence of Pseudomonas citronellolis Strain SJTE-3, an Estrogens and Persistent Organic Pollutants degradation strain.</title>
        <authorList>
            <person name="Liang R."/>
        </authorList>
    </citation>
    <scope>NUCLEOTIDE SEQUENCE [LARGE SCALE GENOMIC DNA]</scope>
    <source>
        <strain evidence="10 11">SJTE-3</strain>
    </source>
</reference>
<dbReference type="RefSeq" id="WP_064581596.1">
    <property type="nucleotide sequence ID" value="NZ_CP015878.1"/>
</dbReference>
<comment type="similarity">
    <text evidence="2">In the central section; belongs to the CRISPR-associated helicase Cas3 family.</text>
</comment>
<gene>
    <name evidence="10" type="ORF">A9C11_00935</name>
</gene>
<keyword evidence="4" id="KW-0547">Nucleotide-binding</keyword>
<dbReference type="Pfam" id="PF21802">
    <property type="entry name" value="Cas3-like_C"/>
    <property type="match status" value="1"/>
</dbReference>
<protein>
    <submittedName>
        <fullName evidence="10">Type I-F CRISPR-associated helicase Cas3</fullName>
    </submittedName>
</protein>
<evidence type="ECO:0000256" key="1">
    <source>
        <dbReference type="ARBA" id="ARBA00006847"/>
    </source>
</evidence>
<sequence>MNVLLIAQCDKRALAESRRILDQFAERRGDRTWQTAITQAGLDTLRRLLKKSARRNTAVACHWIRGQDHSELLWIVGNASRLNAQGAVPTDTTSLDVLRREDENDWHSAEDIRLLAQMAALFHDIGKASDAFQAKLKSRKPLADAYRHEWVSLRLFEAFVGQATDDRAWLQNLAEAEEQAQTPWLASLRCDGLETPGNPLHENGMPPLARALGWLILTHHRLPLGPHRGPATLARLPGAIKPEWCGPRGDATTREKQSCWRFSHGLPFASGAWRRKAAACARSMLERNGFVQRGAGFLGDPYVMHLSRLALMLADHHYSSRPASPLGDKGFPLFANTGGASGSLKQHLDEHLIGVARGTRQLLGLLPRLERQLPRLARHKGFQRRATEERFRWQDKAFDMAGALAERTSRQGFFGINMASTGCGKTLANGRILYALASPGRGMRATIALGLRTLTLQTGQAYRQRLDLGDDDLAVLVGGGAIRELFELTRQDLDARGSESAEPLLPDNSHVSYEGRLESGPLKDWLAGNPAAGKLLDAPLLVCTIDHLVPATESLRGGRQIAPMLRLMTSDLVLDEPDDFDIDDLPALTRLVHWAGLLGSRVLLSSATLPPALVEGLFEAYRNGRQVFQRHRGEHPGAPANVVCAWFDEYGCTERDCTTLEPFAAAHAAFVEQRAQRLRQSEVRRRAEIRSLSPETRTREGICTELARQLPAWMGELHRQHHTAHEGKRVSFGLLRLAHIEPLIDLARALLAGVAPPGCQLHLCVYHSHHPLLMRSAIEHELDELLKRGDGDAPRLFARESVRRALAEHPQDDHLFVVLASPVAEVGRDHDYDWAIAEPSSMRSIIQLAGRIRRHRPGACASPNLYLLAQNLWSLEGRHPAYRQPGFESKDFPLDSHDLHDLLPAEQLAMIDATARIVEPQPLRPRMHLADLEHARLRALLHGGNAAIELNTQLWWQSPASLSGILQSDQPFRAGNQGDSYALLPDEDDDTRLRLHHYEEGQWTACGTLCELLPLPLQAENIRFWATADYLDELEALARRSDMGLRDCAMRFARVQLRESTQGWSYQSALGFKRRL</sequence>
<name>A0A1A9K4Q6_9PSED</name>
<evidence type="ECO:0000256" key="4">
    <source>
        <dbReference type="ARBA" id="ARBA00022741"/>
    </source>
</evidence>
<dbReference type="PROSITE" id="PS51643">
    <property type="entry name" value="HD_CAS3"/>
    <property type="match status" value="1"/>
</dbReference>
<proteinExistence type="inferred from homology"/>
<dbReference type="GO" id="GO:0016787">
    <property type="term" value="F:hydrolase activity"/>
    <property type="evidence" value="ECO:0007669"/>
    <property type="project" value="UniProtKB-KW"/>
</dbReference>